<dbReference type="Proteomes" id="UP000410492">
    <property type="component" value="Unassembled WGS sequence"/>
</dbReference>
<protein>
    <submittedName>
        <fullName evidence="2">Uncharacterized protein</fullName>
    </submittedName>
</protein>
<name>A0A653CF79_CALMS</name>
<dbReference type="AlphaFoldDB" id="A0A653CF79"/>
<gene>
    <name evidence="2" type="ORF">CALMAC_LOCUS8503</name>
</gene>
<keyword evidence="3" id="KW-1185">Reference proteome</keyword>
<sequence length="74" mass="8442">MTLEDKPILRRQKIQSKQSLEIDAQSGGGSFTKISKTEYMFSSSPRALYNNRKMVCGGHKHKSEIYQCTKKANM</sequence>
<accession>A0A653CF79</accession>
<proteinExistence type="predicted"/>
<dbReference type="OrthoDB" id="6691917at2759"/>
<reference evidence="2 3" key="1">
    <citation type="submission" date="2019-01" db="EMBL/GenBank/DDBJ databases">
        <authorList>
            <person name="Sayadi A."/>
        </authorList>
    </citation>
    <scope>NUCLEOTIDE SEQUENCE [LARGE SCALE GENOMIC DNA]</scope>
</reference>
<organism evidence="2 3">
    <name type="scientific">Callosobruchus maculatus</name>
    <name type="common">Southern cowpea weevil</name>
    <name type="synonym">Pulse bruchid</name>
    <dbReference type="NCBI Taxonomy" id="64391"/>
    <lineage>
        <taxon>Eukaryota</taxon>
        <taxon>Metazoa</taxon>
        <taxon>Ecdysozoa</taxon>
        <taxon>Arthropoda</taxon>
        <taxon>Hexapoda</taxon>
        <taxon>Insecta</taxon>
        <taxon>Pterygota</taxon>
        <taxon>Neoptera</taxon>
        <taxon>Endopterygota</taxon>
        <taxon>Coleoptera</taxon>
        <taxon>Polyphaga</taxon>
        <taxon>Cucujiformia</taxon>
        <taxon>Chrysomeloidea</taxon>
        <taxon>Chrysomelidae</taxon>
        <taxon>Bruchinae</taxon>
        <taxon>Bruchini</taxon>
        <taxon>Callosobruchus</taxon>
    </lineage>
</organism>
<dbReference type="EMBL" id="CAACVG010007641">
    <property type="protein sequence ID" value="VEN46396.1"/>
    <property type="molecule type" value="Genomic_DNA"/>
</dbReference>
<evidence type="ECO:0000313" key="3">
    <source>
        <dbReference type="Proteomes" id="UP000410492"/>
    </source>
</evidence>
<feature type="region of interest" description="Disordered" evidence="1">
    <location>
        <begin position="1"/>
        <end position="27"/>
    </location>
</feature>
<evidence type="ECO:0000256" key="1">
    <source>
        <dbReference type="SAM" id="MobiDB-lite"/>
    </source>
</evidence>
<evidence type="ECO:0000313" key="2">
    <source>
        <dbReference type="EMBL" id="VEN46396.1"/>
    </source>
</evidence>